<keyword evidence="3 5" id="KW-1133">Transmembrane helix</keyword>
<evidence type="ECO:0000256" key="3">
    <source>
        <dbReference type="ARBA" id="ARBA00022989"/>
    </source>
</evidence>
<evidence type="ECO:0000313" key="7">
    <source>
        <dbReference type="EMBL" id="QBH14987.1"/>
    </source>
</evidence>
<evidence type="ECO:0000256" key="6">
    <source>
        <dbReference type="SAM" id="SignalP"/>
    </source>
</evidence>
<dbReference type="PANTHER" id="PTHR43701">
    <property type="entry name" value="MEMBRANE TRANSPORTER PROTEIN MJ0441-RELATED"/>
    <property type="match status" value="1"/>
</dbReference>
<sequence>MKLKFKWFLLFLTAAALVLPMIAATPVMADPLADAIAAVPQGTGPGQIDPSASAGIFGIPGAPSPGLLLCFCWAVWVGWIFSTIGAFGGVMAGVGHISIYGMGPYAKTFKDTSPAINKILTDSIRVSNQWLGGLSALVSTINYGRQKRLVTSLGIFMGIGALFATFLVVFTTAGKVSFSQYQGWFGLCVFLIFTFMVYEMSPKGQASKTAAKAAAKAFEDTVKNKGSIEGQGVKILNWSITKAEVSFFGQKFSFNPIWAFIGGFCISALASFIGVGGGFLYVPFLTSVVGLPMYVVAGTSSVAVLIGMFFSIFNFMVLKGVVVYWPMIGVELVGVFVGSMIGPRTGKYIPEKALKWLFLILAFYIGIRYTLRGFFGIPVP</sequence>
<protein>
    <recommendedName>
        <fullName evidence="5">Probable membrane transporter protein</fullName>
    </recommendedName>
</protein>
<feature type="transmembrane region" description="Helical" evidence="5">
    <location>
        <begin position="181"/>
        <end position="198"/>
    </location>
</feature>
<dbReference type="GO" id="GO:0005886">
    <property type="term" value="C:plasma membrane"/>
    <property type="evidence" value="ECO:0007669"/>
    <property type="project" value="UniProtKB-SubCell"/>
</dbReference>
<keyword evidence="5" id="KW-1003">Cell membrane</keyword>
<reference evidence="8 9" key="1">
    <citation type="submission" date="2018-06" db="EMBL/GenBank/DDBJ databases">
        <title>Complete Genome Sequence of Desulfobacter hydrogenophilus (DSM3380).</title>
        <authorList>
            <person name="Marietou A."/>
            <person name="Schreiber L."/>
            <person name="Marshall I."/>
            <person name="Jorgensen B."/>
        </authorList>
    </citation>
    <scope>NUCLEOTIDE SEQUENCE [LARGE SCALE GENOMIC DNA]</scope>
    <source>
        <strain evidence="8 9">DSM 3380</strain>
    </source>
</reference>
<evidence type="ECO:0000256" key="4">
    <source>
        <dbReference type="ARBA" id="ARBA00023136"/>
    </source>
</evidence>
<dbReference type="OrthoDB" id="9793791at2"/>
<accession>A0A328FF09</accession>
<feature type="transmembrane region" description="Helical" evidence="5">
    <location>
        <begin position="294"/>
        <end position="315"/>
    </location>
</feature>
<gene>
    <name evidence="8" type="ORF">DO021_06935</name>
    <name evidence="7" type="ORF">EYB58_19925</name>
</gene>
<evidence type="ECO:0000256" key="1">
    <source>
        <dbReference type="ARBA" id="ARBA00004141"/>
    </source>
</evidence>
<feature type="chain" id="PRO_5030062962" description="Probable membrane transporter protein" evidence="6">
    <location>
        <begin position="30"/>
        <end position="380"/>
    </location>
</feature>
<evidence type="ECO:0000313" key="8">
    <source>
        <dbReference type="EMBL" id="RAM02766.1"/>
    </source>
</evidence>
<evidence type="ECO:0000313" key="10">
    <source>
        <dbReference type="Proteomes" id="UP000293902"/>
    </source>
</evidence>
<feature type="transmembrane region" description="Helical" evidence="5">
    <location>
        <begin position="322"/>
        <end position="341"/>
    </location>
</feature>
<name>A0A328FF09_9BACT</name>
<dbReference type="EMBL" id="CP036313">
    <property type="protein sequence ID" value="QBH14987.1"/>
    <property type="molecule type" value="Genomic_DNA"/>
</dbReference>
<comment type="similarity">
    <text evidence="5">Belongs to the 4-toluene sulfonate uptake permease (TSUP) (TC 2.A.102) family.</text>
</comment>
<proteinExistence type="inferred from homology"/>
<dbReference type="Proteomes" id="UP000293902">
    <property type="component" value="Chromosome"/>
</dbReference>
<keyword evidence="10" id="KW-1185">Reference proteome</keyword>
<evidence type="ECO:0000313" key="9">
    <source>
        <dbReference type="Proteomes" id="UP000248798"/>
    </source>
</evidence>
<feature type="transmembrane region" description="Helical" evidence="5">
    <location>
        <begin position="149"/>
        <end position="169"/>
    </location>
</feature>
<feature type="transmembrane region" description="Helical" evidence="5">
    <location>
        <begin position="353"/>
        <end position="371"/>
    </location>
</feature>
<comment type="subcellular location">
    <subcellularLocation>
        <location evidence="5">Cell membrane</location>
        <topology evidence="5">Multi-pass membrane protein</topology>
    </subcellularLocation>
    <subcellularLocation>
        <location evidence="1">Membrane</location>
        <topology evidence="1">Multi-pass membrane protein</topology>
    </subcellularLocation>
</comment>
<organism evidence="8 9">
    <name type="scientific">Desulfobacter hydrogenophilus</name>
    <dbReference type="NCBI Taxonomy" id="2291"/>
    <lineage>
        <taxon>Bacteria</taxon>
        <taxon>Pseudomonadati</taxon>
        <taxon>Thermodesulfobacteriota</taxon>
        <taxon>Desulfobacteria</taxon>
        <taxon>Desulfobacterales</taxon>
        <taxon>Desulfobacteraceae</taxon>
        <taxon>Desulfobacter</taxon>
    </lineage>
</organism>
<dbReference type="PANTHER" id="PTHR43701:SF2">
    <property type="entry name" value="MEMBRANE TRANSPORTER PROTEIN YJNA-RELATED"/>
    <property type="match status" value="1"/>
</dbReference>
<dbReference type="InterPro" id="IPR002781">
    <property type="entry name" value="TM_pro_TauE-like"/>
</dbReference>
<keyword evidence="4 5" id="KW-0472">Membrane</keyword>
<feature type="signal peptide" evidence="6">
    <location>
        <begin position="1"/>
        <end position="29"/>
    </location>
</feature>
<evidence type="ECO:0000256" key="2">
    <source>
        <dbReference type="ARBA" id="ARBA00022692"/>
    </source>
</evidence>
<feature type="transmembrane region" description="Helical" evidence="5">
    <location>
        <begin position="257"/>
        <end position="282"/>
    </location>
</feature>
<keyword evidence="2 5" id="KW-0812">Transmembrane</keyword>
<keyword evidence="6" id="KW-0732">Signal</keyword>
<reference evidence="7 10" key="2">
    <citation type="submission" date="2019-02" db="EMBL/GenBank/DDBJ databases">
        <title>Complete genome sequence of Desulfobacter hydrogenophilus AcRS1.</title>
        <authorList>
            <person name="Marietou A."/>
            <person name="Lund M.B."/>
            <person name="Marshall I.P.G."/>
            <person name="Schreiber L."/>
            <person name="Jorgensen B."/>
        </authorList>
    </citation>
    <scope>NUCLEOTIDE SEQUENCE [LARGE SCALE GENOMIC DNA]</scope>
    <source>
        <strain evidence="7 10">AcRS1</strain>
    </source>
</reference>
<evidence type="ECO:0000256" key="5">
    <source>
        <dbReference type="RuleBase" id="RU363041"/>
    </source>
</evidence>
<dbReference type="Pfam" id="PF01925">
    <property type="entry name" value="TauE"/>
    <property type="match status" value="1"/>
</dbReference>
<dbReference type="Proteomes" id="UP000248798">
    <property type="component" value="Unassembled WGS sequence"/>
</dbReference>
<dbReference type="EMBL" id="QLNI01000011">
    <property type="protein sequence ID" value="RAM02766.1"/>
    <property type="molecule type" value="Genomic_DNA"/>
</dbReference>
<dbReference type="InterPro" id="IPR051598">
    <property type="entry name" value="TSUP/Inactive_protease-like"/>
</dbReference>
<dbReference type="RefSeq" id="WP_111955064.1">
    <property type="nucleotide sequence ID" value="NZ_CP036313.1"/>
</dbReference>
<feature type="transmembrane region" description="Helical" evidence="5">
    <location>
        <begin position="73"/>
        <end position="100"/>
    </location>
</feature>
<dbReference type="AlphaFoldDB" id="A0A328FF09"/>